<evidence type="ECO:0000313" key="2">
    <source>
        <dbReference type="EMBL" id="KAH7446977.1"/>
    </source>
</evidence>
<comment type="caution">
    <text evidence="2">The sequence shown here is derived from an EMBL/GenBank/DDBJ whole genome shotgun (WGS) entry which is preliminary data.</text>
</comment>
<dbReference type="AlphaFoldDB" id="A0A8T2VEU3"/>
<keyword evidence="3" id="KW-1185">Reference proteome</keyword>
<reference evidence="2" key="1">
    <citation type="submission" date="2021-08" db="EMBL/GenBank/DDBJ databases">
        <title>WGS assembly of Ceratopteris richardii.</title>
        <authorList>
            <person name="Marchant D.B."/>
            <person name="Chen G."/>
            <person name="Jenkins J."/>
            <person name="Shu S."/>
            <person name="Leebens-Mack J."/>
            <person name="Grimwood J."/>
            <person name="Schmutz J."/>
            <person name="Soltis P."/>
            <person name="Soltis D."/>
            <person name="Chen Z.-H."/>
        </authorList>
    </citation>
    <scope>NUCLEOTIDE SEQUENCE</scope>
    <source>
        <strain evidence="2">Whitten #5841</strain>
        <tissue evidence="2">Leaf</tissue>
    </source>
</reference>
<dbReference type="OrthoDB" id="430051at2759"/>
<evidence type="ECO:0000256" key="1">
    <source>
        <dbReference type="SAM" id="MobiDB-lite"/>
    </source>
</evidence>
<dbReference type="EMBL" id="CM035406">
    <property type="protein sequence ID" value="KAH7446977.1"/>
    <property type="molecule type" value="Genomic_DNA"/>
</dbReference>
<proteinExistence type="predicted"/>
<name>A0A8T2VEU3_CERRI</name>
<accession>A0A8T2VEU3</accession>
<dbReference type="Proteomes" id="UP000825935">
    <property type="component" value="Chromosome 1"/>
</dbReference>
<protein>
    <submittedName>
        <fullName evidence="2">Uncharacterized protein</fullName>
    </submittedName>
</protein>
<feature type="region of interest" description="Disordered" evidence="1">
    <location>
        <begin position="1"/>
        <end position="25"/>
    </location>
</feature>
<organism evidence="2 3">
    <name type="scientific">Ceratopteris richardii</name>
    <name type="common">Triangle waterfern</name>
    <dbReference type="NCBI Taxonomy" id="49495"/>
    <lineage>
        <taxon>Eukaryota</taxon>
        <taxon>Viridiplantae</taxon>
        <taxon>Streptophyta</taxon>
        <taxon>Embryophyta</taxon>
        <taxon>Tracheophyta</taxon>
        <taxon>Polypodiopsida</taxon>
        <taxon>Polypodiidae</taxon>
        <taxon>Polypodiales</taxon>
        <taxon>Pteridineae</taxon>
        <taxon>Pteridaceae</taxon>
        <taxon>Parkerioideae</taxon>
        <taxon>Ceratopteris</taxon>
    </lineage>
</organism>
<evidence type="ECO:0000313" key="3">
    <source>
        <dbReference type="Proteomes" id="UP000825935"/>
    </source>
</evidence>
<gene>
    <name evidence="2" type="ORF">KP509_01G084900</name>
</gene>
<sequence>MLKNISSPSSREREPLNRMPSPRQMPWKVRIFQPMKCDHCMDIAEERFIDASSRTQGSILASHTGSMKKRERKLRRFIME</sequence>